<dbReference type="InterPro" id="IPR050340">
    <property type="entry name" value="Cytosolic_Fe-S_CAF"/>
</dbReference>
<sequence>MEAERERDIAFTSRFEKLDRRVAVENQNVSIQFDSEKCKNCTLCRRRCADVMSMTGYYSLESTGDKPICVHCGQCSLTCMFGATTTVSQRELIQQAIDDPEKVVIFQTAPAVRVALGDSFGMPYGAIVRGKMVSALRQLGGDYIFDTDFGADLTIMEEASELLYRIKNKRELLPQFTSCCPSWVEFTEIFFPELIPHLSTAKSPISMLSPMIKTYFAKRMQIDPAKIVTVCVTPCTSKKAEIARPERNAAGIYWKKPEIRDTDYCITTRELAQWITDRNIDFAALSESEFDSVFGESSGAGTIFGNSGGVMEAALRTLMYLRTGQVADREFLRFEPVRGLEGVKEAAITLDNDIIHVVAISGLGNARKFINRMEEKHSWKKYAFIEVMACPGGCIGGGGQPRTKLPQEIPAKRARIESLYAMDKENPIHASWENREVQTLYAKFLGEPCSELSEQLLHTQYVNKHYMLGKEDKVVPPPKPERKPAAVIKK</sequence>
<gene>
    <name evidence="2" type="ORF">AB840_09680</name>
</gene>
<dbReference type="GO" id="GO:0008901">
    <property type="term" value="F:ferredoxin hydrogenase activity"/>
    <property type="evidence" value="ECO:0007669"/>
    <property type="project" value="InterPro"/>
</dbReference>
<accession>A0A0J6WVB2</accession>
<dbReference type="InterPro" id="IPR004108">
    <property type="entry name" value="Fe_hydrogenase_lsu_C"/>
</dbReference>
<evidence type="ECO:0000313" key="3">
    <source>
        <dbReference type="Proteomes" id="UP000036503"/>
    </source>
</evidence>
<dbReference type="SMART" id="SM00902">
    <property type="entry name" value="Fe_hyd_SSU"/>
    <property type="match status" value="1"/>
</dbReference>
<name>A0A0J6WVB2_9FIRM</name>
<dbReference type="Pfam" id="PF02906">
    <property type="entry name" value="Fe_hyd_lg_C"/>
    <property type="match status" value="1"/>
</dbReference>
<dbReference type="PATRIC" id="fig|1122219.3.peg.1756"/>
<dbReference type="SUPFAM" id="SSF54862">
    <property type="entry name" value="4Fe-4S ferredoxins"/>
    <property type="match status" value="1"/>
</dbReference>
<reference evidence="2 3" key="1">
    <citation type="submission" date="2015-06" db="EMBL/GenBank/DDBJ databases">
        <title>Draft genome sequence of beer spoilage bacterium Megasphaera cerevisiae type strain 20462.</title>
        <authorList>
            <person name="Kutumbaka K."/>
            <person name="Pasmowitz J."/>
            <person name="Mategko J."/>
            <person name="Reyes D."/>
            <person name="Friedrich A."/>
            <person name="Han S."/>
            <person name="Martens-Habbena W."/>
            <person name="Neal-McKinney J."/>
            <person name="Janagama H.K."/>
            <person name="Nadala C."/>
            <person name="Samadpour M."/>
        </authorList>
    </citation>
    <scope>NUCLEOTIDE SEQUENCE [LARGE SCALE GENOMIC DNA]</scope>
    <source>
        <strain evidence="2 3">DSM 20462</strain>
    </source>
</reference>
<dbReference type="SUPFAM" id="SSF53920">
    <property type="entry name" value="Fe-only hydrogenase"/>
    <property type="match status" value="1"/>
</dbReference>
<dbReference type="InterPro" id="IPR009016">
    <property type="entry name" value="Fe_hydrogenase"/>
</dbReference>
<dbReference type="GO" id="GO:0005506">
    <property type="term" value="F:iron ion binding"/>
    <property type="evidence" value="ECO:0007669"/>
    <property type="project" value="InterPro"/>
</dbReference>
<feature type="domain" description="4Fe-4S ferredoxin-type" evidence="1">
    <location>
        <begin position="60"/>
        <end position="89"/>
    </location>
</feature>
<dbReference type="InterPro" id="IPR036991">
    <property type="entry name" value="Fe_hydrogenase_ssu_sf"/>
</dbReference>
<dbReference type="Gene3D" id="4.10.260.20">
    <property type="entry name" value="Iron hydrogenase, small subunit"/>
    <property type="match status" value="1"/>
</dbReference>
<dbReference type="InterPro" id="IPR003149">
    <property type="entry name" value="Fe_hydrogenase_ssu"/>
</dbReference>
<dbReference type="NCBIfam" id="TIGR02512">
    <property type="entry name" value="FeFe_hydrog_A"/>
    <property type="match status" value="1"/>
</dbReference>
<evidence type="ECO:0000313" key="2">
    <source>
        <dbReference type="EMBL" id="KMO86138.1"/>
    </source>
</evidence>
<dbReference type="PROSITE" id="PS51379">
    <property type="entry name" value="4FE4S_FER_2"/>
    <property type="match status" value="2"/>
</dbReference>
<dbReference type="STRING" id="39029.BSR42_13250"/>
<dbReference type="AlphaFoldDB" id="A0A0J6WVB2"/>
<dbReference type="PANTHER" id="PTHR11615">
    <property type="entry name" value="NITRATE, FORMATE, IRON DEHYDROGENASE"/>
    <property type="match status" value="1"/>
</dbReference>
<proteinExistence type="predicted"/>
<comment type="caution">
    <text evidence="2">The sequence shown here is derived from an EMBL/GenBank/DDBJ whole genome shotgun (WGS) entry which is preliminary data.</text>
</comment>
<feature type="domain" description="4Fe-4S ferredoxin-type" evidence="1">
    <location>
        <begin position="29"/>
        <end position="57"/>
    </location>
</feature>
<dbReference type="GO" id="GO:0051536">
    <property type="term" value="F:iron-sulfur cluster binding"/>
    <property type="evidence" value="ECO:0007669"/>
    <property type="project" value="InterPro"/>
</dbReference>
<dbReference type="Pfam" id="PF02256">
    <property type="entry name" value="Fe_hyd_SSU"/>
    <property type="match status" value="1"/>
</dbReference>
<dbReference type="InterPro" id="IPR013352">
    <property type="entry name" value="Fe_hydrogenase_subset"/>
</dbReference>
<dbReference type="Gene3D" id="3.30.70.20">
    <property type="match status" value="1"/>
</dbReference>
<organism evidence="2 3">
    <name type="scientific">Megasphaera cerevisiae DSM 20462</name>
    <dbReference type="NCBI Taxonomy" id="1122219"/>
    <lineage>
        <taxon>Bacteria</taxon>
        <taxon>Bacillati</taxon>
        <taxon>Bacillota</taxon>
        <taxon>Negativicutes</taxon>
        <taxon>Veillonellales</taxon>
        <taxon>Veillonellaceae</taxon>
        <taxon>Megasphaera</taxon>
    </lineage>
</organism>
<keyword evidence="3" id="KW-1185">Reference proteome</keyword>
<dbReference type="Gene3D" id="3.40.950.10">
    <property type="entry name" value="Fe-only Hydrogenase (Larger Subunit), Chain L, domain 3"/>
    <property type="match status" value="1"/>
</dbReference>
<evidence type="ECO:0000259" key="1">
    <source>
        <dbReference type="PROSITE" id="PS51379"/>
    </source>
</evidence>
<dbReference type="InterPro" id="IPR017896">
    <property type="entry name" value="4Fe4S_Fe-S-bd"/>
</dbReference>
<protein>
    <submittedName>
        <fullName evidence="2">Hydrogenase</fullName>
    </submittedName>
</protein>
<dbReference type="EMBL" id="LEKT01000032">
    <property type="protein sequence ID" value="KMO86138.1"/>
    <property type="molecule type" value="Genomic_DNA"/>
</dbReference>
<dbReference type="Proteomes" id="UP000036503">
    <property type="component" value="Unassembled WGS sequence"/>
</dbReference>
<dbReference type="InParanoid" id="A0A0J6WVB2"/>
<dbReference type="Gene3D" id="3.40.50.1780">
    <property type="match status" value="1"/>
</dbReference>